<organism evidence="1 2">
    <name type="scientific">Pleurodeles waltl</name>
    <name type="common">Iberian ribbed newt</name>
    <dbReference type="NCBI Taxonomy" id="8319"/>
    <lineage>
        <taxon>Eukaryota</taxon>
        <taxon>Metazoa</taxon>
        <taxon>Chordata</taxon>
        <taxon>Craniata</taxon>
        <taxon>Vertebrata</taxon>
        <taxon>Euteleostomi</taxon>
        <taxon>Amphibia</taxon>
        <taxon>Batrachia</taxon>
        <taxon>Caudata</taxon>
        <taxon>Salamandroidea</taxon>
        <taxon>Salamandridae</taxon>
        <taxon>Pleurodelinae</taxon>
        <taxon>Pleurodeles</taxon>
    </lineage>
</organism>
<keyword evidence="2" id="KW-1185">Reference proteome</keyword>
<gene>
    <name evidence="1" type="ORF">NDU88_004738</name>
</gene>
<evidence type="ECO:0000313" key="2">
    <source>
        <dbReference type="Proteomes" id="UP001066276"/>
    </source>
</evidence>
<protein>
    <submittedName>
        <fullName evidence="1">Uncharacterized protein</fullName>
    </submittedName>
</protein>
<name>A0AAV7NKA7_PLEWA</name>
<dbReference type="AlphaFoldDB" id="A0AAV7NKA7"/>
<accession>A0AAV7NKA7</accession>
<sequence>MDQELPQKEDVLTALQRQIDNGDVWELACLEVRGRIVELWDGPDNYVIWNYRQWLYREGDRSGRMLVWLLRWEHPVPIIQMLCGPSCEKIMRQLRVNLHLREHLRAIYAAPCGVGATRIRGNLDGLWMPLLTEAQSEELEGEVSLDDLVEALGGMASRKAPGPDALLVEFYCTSPAVILR</sequence>
<reference evidence="1" key="1">
    <citation type="journal article" date="2022" name="bioRxiv">
        <title>Sequencing and chromosome-scale assembly of the giantPleurodeles waltlgenome.</title>
        <authorList>
            <person name="Brown T."/>
            <person name="Elewa A."/>
            <person name="Iarovenko S."/>
            <person name="Subramanian E."/>
            <person name="Araus A.J."/>
            <person name="Petzold A."/>
            <person name="Susuki M."/>
            <person name="Suzuki K.-i.T."/>
            <person name="Hayashi T."/>
            <person name="Toyoda A."/>
            <person name="Oliveira C."/>
            <person name="Osipova E."/>
            <person name="Leigh N.D."/>
            <person name="Simon A."/>
            <person name="Yun M.H."/>
        </authorList>
    </citation>
    <scope>NUCLEOTIDE SEQUENCE</scope>
    <source>
        <strain evidence="1">20211129_DDA</strain>
        <tissue evidence="1">Liver</tissue>
    </source>
</reference>
<dbReference type="Proteomes" id="UP001066276">
    <property type="component" value="Chromosome 8"/>
</dbReference>
<dbReference type="EMBL" id="JANPWB010000012">
    <property type="protein sequence ID" value="KAJ1116528.1"/>
    <property type="molecule type" value="Genomic_DNA"/>
</dbReference>
<proteinExistence type="predicted"/>
<evidence type="ECO:0000313" key="1">
    <source>
        <dbReference type="EMBL" id="KAJ1116528.1"/>
    </source>
</evidence>
<comment type="caution">
    <text evidence="1">The sequence shown here is derived from an EMBL/GenBank/DDBJ whole genome shotgun (WGS) entry which is preliminary data.</text>
</comment>